<dbReference type="Proteomes" id="UP001597389">
    <property type="component" value="Unassembled WGS sequence"/>
</dbReference>
<proteinExistence type="predicted"/>
<organism evidence="4 5">
    <name type="scientific">Rubritalea tangerina</name>
    <dbReference type="NCBI Taxonomy" id="430798"/>
    <lineage>
        <taxon>Bacteria</taxon>
        <taxon>Pseudomonadati</taxon>
        <taxon>Verrucomicrobiota</taxon>
        <taxon>Verrucomicrobiia</taxon>
        <taxon>Verrucomicrobiales</taxon>
        <taxon>Rubritaleaceae</taxon>
        <taxon>Rubritalea</taxon>
    </lineage>
</organism>
<dbReference type="Pfam" id="PF00497">
    <property type="entry name" value="SBP_bac_3"/>
    <property type="match status" value="1"/>
</dbReference>
<comment type="caution">
    <text evidence="4">The sequence shown here is derived from an EMBL/GenBank/DDBJ whole genome shotgun (WGS) entry which is preliminary data.</text>
</comment>
<feature type="signal peptide" evidence="2">
    <location>
        <begin position="1"/>
        <end position="17"/>
    </location>
</feature>
<dbReference type="InterPro" id="IPR001638">
    <property type="entry name" value="Solute-binding_3/MltF_N"/>
</dbReference>
<gene>
    <name evidence="4" type="ORF">ACFSW8_14435</name>
</gene>
<dbReference type="SUPFAM" id="SSF53850">
    <property type="entry name" value="Periplasmic binding protein-like II"/>
    <property type="match status" value="1"/>
</dbReference>
<accession>A0ABW4ZDK1</accession>
<protein>
    <submittedName>
        <fullName evidence="4">Substrate-binding periplasmic protein</fullName>
    </submittedName>
</protein>
<evidence type="ECO:0000313" key="5">
    <source>
        <dbReference type="Proteomes" id="UP001597389"/>
    </source>
</evidence>
<evidence type="ECO:0000256" key="2">
    <source>
        <dbReference type="SAM" id="SignalP"/>
    </source>
</evidence>
<sequence>MKCLLLALFTLTIPLHAREIIVATDVWQGYSAKDSRGYYIDLLRTIFPKPEYQLKFEFVPFKRSIMMLQKGEADILLGAYPSNLPAQQLAKFPTDSDSVSAAVSKQLAKNWNGKQSLTHKKIVARTAYGFDRYFSNPITYSEQPNLKAMLKMLKMGRVDAVLDYKKDMATYWNLLDMQDQWVIIDGVITENVYPGFALDQKDLKAHYEKTFLTLYQNGTIKTLMQKHKIAKERFPIIDNPTP</sequence>
<dbReference type="RefSeq" id="WP_377088060.1">
    <property type="nucleotide sequence ID" value="NZ_JBHSJL010000014.1"/>
</dbReference>
<dbReference type="PANTHER" id="PTHR35936">
    <property type="entry name" value="MEMBRANE-BOUND LYTIC MUREIN TRANSGLYCOSYLASE F"/>
    <property type="match status" value="1"/>
</dbReference>
<keyword evidence="5" id="KW-1185">Reference proteome</keyword>
<dbReference type="EMBL" id="JBHUJB010000072">
    <property type="protein sequence ID" value="MFD2160099.1"/>
    <property type="molecule type" value="Genomic_DNA"/>
</dbReference>
<dbReference type="PANTHER" id="PTHR35936:SF25">
    <property type="entry name" value="ABC TRANSPORTER SUBSTRATE-BINDING PROTEIN"/>
    <property type="match status" value="1"/>
</dbReference>
<evidence type="ECO:0000259" key="3">
    <source>
        <dbReference type="Pfam" id="PF00497"/>
    </source>
</evidence>
<evidence type="ECO:0000256" key="1">
    <source>
        <dbReference type="ARBA" id="ARBA00022729"/>
    </source>
</evidence>
<reference evidence="5" key="1">
    <citation type="journal article" date="2019" name="Int. J. Syst. Evol. Microbiol.">
        <title>The Global Catalogue of Microorganisms (GCM) 10K type strain sequencing project: providing services to taxonomists for standard genome sequencing and annotation.</title>
        <authorList>
            <consortium name="The Broad Institute Genomics Platform"/>
            <consortium name="The Broad Institute Genome Sequencing Center for Infectious Disease"/>
            <person name="Wu L."/>
            <person name="Ma J."/>
        </authorList>
    </citation>
    <scope>NUCLEOTIDE SEQUENCE [LARGE SCALE GENOMIC DNA]</scope>
    <source>
        <strain evidence="5">CCUG 57942</strain>
    </source>
</reference>
<keyword evidence="1 2" id="KW-0732">Signal</keyword>
<evidence type="ECO:0000313" key="4">
    <source>
        <dbReference type="EMBL" id="MFD2160099.1"/>
    </source>
</evidence>
<feature type="domain" description="Solute-binding protein family 3/N-terminal" evidence="3">
    <location>
        <begin position="35"/>
        <end position="227"/>
    </location>
</feature>
<dbReference type="Gene3D" id="3.40.190.10">
    <property type="entry name" value="Periplasmic binding protein-like II"/>
    <property type="match status" value="2"/>
</dbReference>
<feature type="chain" id="PRO_5046951854" evidence="2">
    <location>
        <begin position="18"/>
        <end position="242"/>
    </location>
</feature>
<name>A0ABW4ZDK1_9BACT</name>